<dbReference type="EMBL" id="BMAU01021236">
    <property type="protein sequence ID" value="GFY03294.1"/>
    <property type="molecule type" value="Genomic_DNA"/>
</dbReference>
<dbReference type="Proteomes" id="UP000887159">
    <property type="component" value="Unassembled WGS sequence"/>
</dbReference>
<gene>
    <name evidence="1" type="ORF">TNCV_1172531</name>
</gene>
<evidence type="ECO:0000313" key="2">
    <source>
        <dbReference type="Proteomes" id="UP000887159"/>
    </source>
</evidence>
<organism evidence="1 2">
    <name type="scientific">Trichonephila clavipes</name>
    <name type="common">Golden silk orbweaver</name>
    <name type="synonym">Nephila clavipes</name>
    <dbReference type="NCBI Taxonomy" id="2585209"/>
    <lineage>
        <taxon>Eukaryota</taxon>
        <taxon>Metazoa</taxon>
        <taxon>Ecdysozoa</taxon>
        <taxon>Arthropoda</taxon>
        <taxon>Chelicerata</taxon>
        <taxon>Arachnida</taxon>
        <taxon>Araneae</taxon>
        <taxon>Araneomorphae</taxon>
        <taxon>Entelegynae</taxon>
        <taxon>Araneoidea</taxon>
        <taxon>Nephilidae</taxon>
        <taxon>Trichonephila</taxon>
    </lineage>
</organism>
<name>A0A8X6VDC4_TRICX</name>
<accession>A0A8X6VDC4</accession>
<evidence type="ECO:0000313" key="1">
    <source>
        <dbReference type="EMBL" id="GFY03294.1"/>
    </source>
</evidence>
<proteinExistence type="predicted"/>
<reference evidence="1" key="1">
    <citation type="submission" date="2020-08" db="EMBL/GenBank/DDBJ databases">
        <title>Multicomponent nature underlies the extraordinary mechanical properties of spider dragline silk.</title>
        <authorList>
            <person name="Kono N."/>
            <person name="Nakamura H."/>
            <person name="Mori M."/>
            <person name="Yoshida Y."/>
            <person name="Ohtoshi R."/>
            <person name="Malay A.D."/>
            <person name="Moran D.A.P."/>
            <person name="Tomita M."/>
            <person name="Numata K."/>
            <person name="Arakawa K."/>
        </authorList>
    </citation>
    <scope>NUCLEOTIDE SEQUENCE</scope>
</reference>
<sequence>MLEAPLQSYVLGTKPKYVLGDNQALNQPSRILGAPQCEGVLYATGRIYFSSQRFKGTAFVEQRMNIKFWVRLGKSATVIYEMLEHVYGSIIITDPYPLRIHYRERKLLNGIDVSEKAGKVSKMNVLDVPHR</sequence>
<dbReference type="AlphaFoldDB" id="A0A8X6VDC4"/>
<comment type="caution">
    <text evidence="1">The sequence shown here is derived from an EMBL/GenBank/DDBJ whole genome shotgun (WGS) entry which is preliminary data.</text>
</comment>
<keyword evidence="2" id="KW-1185">Reference proteome</keyword>
<protein>
    <submittedName>
        <fullName evidence="1">Uncharacterized protein</fullName>
    </submittedName>
</protein>